<accession>A0A852SMW4</accession>
<organism evidence="1 2">
    <name type="scientific">Herbiconiux flava</name>
    <dbReference type="NCBI Taxonomy" id="881268"/>
    <lineage>
        <taxon>Bacteria</taxon>
        <taxon>Bacillati</taxon>
        <taxon>Actinomycetota</taxon>
        <taxon>Actinomycetes</taxon>
        <taxon>Micrococcales</taxon>
        <taxon>Microbacteriaceae</taxon>
        <taxon>Herbiconiux</taxon>
    </lineage>
</organism>
<sequence length="384" mass="41540">MSRRIPAGERELLQRRLASQWLAPVGGGGEAAEGDDGPSRVAAVARRLLATQAQDFGQGVWALGVRLPGGTRRDVLAALDHGAVVRSWPMRGTLHLIDPDDLRGFLSLTARRTVTGAAARHRGLGIDEQTVGRARDVATGLLRGGGRATREQFTAALEGAGLEPAGQRGMHLIWLLAHEGLICWGPMAEGGTQQALVLLDEWAPATREWSPYDSHDELLLRYVRGHGPTTLKDFCHWSKLLVSDSTAALTRIRDQLEEVELGGQRYLVEAGSREGEPATAPQQLALPGFDEYLLGYRSRQPALAAEYSARVVPGENGMFLPMLVSRGAIVGTWKRSITAKAVTVTTDPFEPLTAAEQKGFARAFERYAAFLELPLTMKTPNTGG</sequence>
<comment type="caution">
    <text evidence="1">The sequence shown here is derived from an EMBL/GenBank/DDBJ whole genome shotgun (WGS) entry which is preliminary data.</text>
</comment>
<evidence type="ECO:0008006" key="3">
    <source>
        <dbReference type="Google" id="ProtNLM"/>
    </source>
</evidence>
<protein>
    <recommendedName>
        <fullName evidence="3">Winged helix DNA-binding domain-containing protein</fullName>
    </recommendedName>
</protein>
<gene>
    <name evidence="1" type="ORF">BJ984_001320</name>
</gene>
<proteinExistence type="predicted"/>
<dbReference type="RefSeq" id="WP_179547357.1">
    <property type="nucleotide sequence ID" value="NZ_BSEW01000001.1"/>
</dbReference>
<dbReference type="Proteomes" id="UP000549913">
    <property type="component" value="Unassembled WGS sequence"/>
</dbReference>
<reference evidence="1 2" key="1">
    <citation type="submission" date="2020-07" db="EMBL/GenBank/DDBJ databases">
        <title>Sequencing the genomes of 1000 actinobacteria strains.</title>
        <authorList>
            <person name="Klenk H.-P."/>
        </authorList>
    </citation>
    <scope>NUCLEOTIDE SEQUENCE [LARGE SCALE GENOMIC DNA]</scope>
    <source>
        <strain evidence="1 2">DSM 26474</strain>
    </source>
</reference>
<name>A0A852SMW4_9MICO</name>
<dbReference type="PANTHER" id="PTHR38479">
    <property type="entry name" value="LMO0824 PROTEIN"/>
    <property type="match status" value="1"/>
</dbReference>
<dbReference type="PANTHER" id="PTHR38479:SF2">
    <property type="entry name" value="WINGED HELIX DNA-BINDING DOMAIN-CONTAINING PROTEIN"/>
    <property type="match status" value="1"/>
</dbReference>
<evidence type="ECO:0000313" key="2">
    <source>
        <dbReference type="Proteomes" id="UP000549913"/>
    </source>
</evidence>
<dbReference type="InterPro" id="IPR009351">
    <property type="entry name" value="AlkZ-like"/>
</dbReference>
<dbReference type="AlphaFoldDB" id="A0A852SMW4"/>
<dbReference type="EMBL" id="JACCBM010000001">
    <property type="protein sequence ID" value="NYD70162.1"/>
    <property type="molecule type" value="Genomic_DNA"/>
</dbReference>
<evidence type="ECO:0000313" key="1">
    <source>
        <dbReference type="EMBL" id="NYD70162.1"/>
    </source>
</evidence>
<keyword evidence="2" id="KW-1185">Reference proteome</keyword>
<dbReference type="Pfam" id="PF06224">
    <property type="entry name" value="AlkZ-like"/>
    <property type="match status" value="1"/>
</dbReference>